<reference evidence="1" key="3">
    <citation type="journal article" date="2017" name="Nature">
        <title>Genome sequence of the progenitor of the wheat D genome Aegilops tauschii.</title>
        <authorList>
            <person name="Luo M.C."/>
            <person name="Gu Y.Q."/>
            <person name="Puiu D."/>
            <person name="Wang H."/>
            <person name="Twardziok S.O."/>
            <person name="Deal K.R."/>
            <person name="Huo N."/>
            <person name="Zhu T."/>
            <person name="Wang L."/>
            <person name="Wang Y."/>
            <person name="McGuire P.E."/>
            <person name="Liu S."/>
            <person name="Long H."/>
            <person name="Ramasamy R.K."/>
            <person name="Rodriguez J.C."/>
            <person name="Van S.L."/>
            <person name="Yuan L."/>
            <person name="Wang Z."/>
            <person name="Xia Z."/>
            <person name="Xiao L."/>
            <person name="Anderson O.D."/>
            <person name="Ouyang S."/>
            <person name="Liang Y."/>
            <person name="Zimin A.V."/>
            <person name="Pertea G."/>
            <person name="Qi P."/>
            <person name="Bennetzen J.L."/>
            <person name="Dai X."/>
            <person name="Dawson M.W."/>
            <person name="Muller H.G."/>
            <person name="Kugler K."/>
            <person name="Rivarola-Duarte L."/>
            <person name="Spannagl M."/>
            <person name="Mayer K.F.X."/>
            <person name="Lu F.H."/>
            <person name="Bevan M.W."/>
            <person name="Leroy P."/>
            <person name="Li P."/>
            <person name="You F.M."/>
            <person name="Sun Q."/>
            <person name="Liu Z."/>
            <person name="Lyons E."/>
            <person name="Wicker T."/>
            <person name="Salzberg S.L."/>
            <person name="Devos K.M."/>
            <person name="Dvorak J."/>
        </authorList>
    </citation>
    <scope>NUCLEOTIDE SEQUENCE [LARGE SCALE GENOMIC DNA]</scope>
    <source>
        <strain evidence="1">cv. AL8/78</strain>
    </source>
</reference>
<dbReference type="Proteomes" id="UP000015105">
    <property type="component" value="Chromosome 7D"/>
</dbReference>
<dbReference type="EnsemblPlants" id="AET7Gv20574400.35">
    <property type="protein sequence ID" value="AET7Gv20574400.35"/>
    <property type="gene ID" value="AET7Gv20574400"/>
</dbReference>
<reference evidence="1" key="5">
    <citation type="journal article" date="2021" name="G3 (Bethesda)">
        <title>Aegilops tauschii genome assembly Aet v5.0 features greater sequence contiguity and improved annotation.</title>
        <authorList>
            <person name="Wang L."/>
            <person name="Zhu T."/>
            <person name="Rodriguez J.C."/>
            <person name="Deal K.R."/>
            <person name="Dubcovsky J."/>
            <person name="McGuire P.E."/>
            <person name="Lux T."/>
            <person name="Spannagl M."/>
            <person name="Mayer K.F.X."/>
            <person name="Baldrich P."/>
            <person name="Meyers B.C."/>
            <person name="Huo N."/>
            <person name="Gu Y.Q."/>
            <person name="Zhou H."/>
            <person name="Devos K.M."/>
            <person name="Bennetzen J.L."/>
            <person name="Unver T."/>
            <person name="Budak H."/>
            <person name="Gulick P.J."/>
            <person name="Galiba G."/>
            <person name="Kalapos B."/>
            <person name="Nelson D.R."/>
            <person name="Li P."/>
            <person name="You F.M."/>
            <person name="Luo M.C."/>
            <person name="Dvorak J."/>
        </authorList>
    </citation>
    <scope>NUCLEOTIDE SEQUENCE [LARGE SCALE GENOMIC DNA]</scope>
    <source>
        <strain evidence="1">cv. AL8/78</strain>
    </source>
</reference>
<reference evidence="1" key="4">
    <citation type="submission" date="2019-03" db="UniProtKB">
        <authorList>
            <consortium name="EnsemblPlants"/>
        </authorList>
    </citation>
    <scope>IDENTIFICATION</scope>
</reference>
<keyword evidence="2" id="KW-1185">Reference proteome</keyword>
<evidence type="ECO:0000313" key="2">
    <source>
        <dbReference type="Proteomes" id="UP000015105"/>
    </source>
</evidence>
<evidence type="ECO:0000313" key="1">
    <source>
        <dbReference type="EnsemblPlants" id="AET7Gv20574400.35"/>
    </source>
</evidence>
<reference evidence="2" key="1">
    <citation type="journal article" date="2014" name="Science">
        <title>Ancient hybridizations among the ancestral genomes of bread wheat.</title>
        <authorList>
            <consortium name="International Wheat Genome Sequencing Consortium,"/>
            <person name="Marcussen T."/>
            <person name="Sandve S.R."/>
            <person name="Heier L."/>
            <person name="Spannagl M."/>
            <person name="Pfeifer M."/>
            <person name="Jakobsen K.S."/>
            <person name="Wulff B.B."/>
            <person name="Steuernagel B."/>
            <person name="Mayer K.F."/>
            <person name="Olsen O.A."/>
        </authorList>
    </citation>
    <scope>NUCLEOTIDE SEQUENCE [LARGE SCALE GENOMIC DNA]</scope>
    <source>
        <strain evidence="2">cv. AL8/78</strain>
    </source>
</reference>
<sequence length="37" mass="4163">MFRNQVVVSIVIVSILASSHYSIIFDLYSMLCVIGED</sequence>
<reference evidence="2" key="2">
    <citation type="journal article" date="2017" name="Nat. Plants">
        <title>The Aegilops tauschii genome reveals multiple impacts of transposons.</title>
        <authorList>
            <person name="Zhao G."/>
            <person name="Zou C."/>
            <person name="Li K."/>
            <person name="Wang K."/>
            <person name="Li T."/>
            <person name="Gao L."/>
            <person name="Zhang X."/>
            <person name="Wang H."/>
            <person name="Yang Z."/>
            <person name="Liu X."/>
            <person name="Jiang W."/>
            <person name="Mao L."/>
            <person name="Kong X."/>
            <person name="Jiao Y."/>
            <person name="Jia J."/>
        </authorList>
    </citation>
    <scope>NUCLEOTIDE SEQUENCE [LARGE SCALE GENOMIC DNA]</scope>
    <source>
        <strain evidence="2">cv. AL8/78</strain>
    </source>
</reference>
<dbReference type="Gramene" id="AET7Gv20574400.35">
    <property type="protein sequence ID" value="AET7Gv20574400.35"/>
    <property type="gene ID" value="AET7Gv20574400"/>
</dbReference>
<organism evidence="1 2">
    <name type="scientific">Aegilops tauschii subsp. strangulata</name>
    <name type="common">Goatgrass</name>
    <dbReference type="NCBI Taxonomy" id="200361"/>
    <lineage>
        <taxon>Eukaryota</taxon>
        <taxon>Viridiplantae</taxon>
        <taxon>Streptophyta</taxon>
        <taxon>Embryophyta</taxon>
        <taxon>Tracheophyta</taxon>
        <taxon>Spermatophyta</taxon>
        <taxon>Magnoliopsida</taxon>
        <taxon>Liliopsida</taxon>
        <taxon>Poales</taxon>
        <taxon>Poaceae</taxon>
        <taxon>BOP clade</taxon>
        <taxon>Pooideae</taxon>
        <taxon>Triticodae</taxon>
        <taxon>Triticeae</taxon>
        <taxon>Triticinae</taxon>
        <taxon>Aegilops</taxon>
    </lineage>
</organism>
<proteinExistence type="predicted"/>
<name>A0A453RGP4_AEGTS</name>
<dbReference type="AlphaFoldDB" id="A0A453RGP4"/>
<protein>
    <submittedName>
        <fullName evidence="1">Uncharacterized protein</fullName>
    </submittedName>
</protein>
<accession>A0A453RGP4</accession>